<comment type="caution">
    <text evidence="1">The sequence shown here is derived from an EMBL/GenBank/DDBJ whole genome shotgun (WGS) entry which is preliminary data.</text>
</comment>
<dbReference type="OrthoDB" id="9763949at2"/>
<dbReference type="InterPro" id="IPR005338">
    <property type="entry name" value="Anhydro_N_Ac-Mur_kinase"/>
</dbReference>
<evidence type="ECO:0000313" key="2">
    <source>
        <dbReference type="Proteomes" id="UP000318478"/>
    </source>
</evidence>
<dbReference type="Pfam" id="PF03702">
    <property type="entry name" value="AnmK"/>
    <property type="match status" value="1"/>
</dbReference>
<dbReference type="EMBL" id="SJPO01000002">
    <property type="protein sequence ID" value="TWT78386.1"/>
    <property type="molecule type" value="Genomic_DNA"/>
</dbReference>
<dbReference type="GO" id="GO:0005524">
    <property type="term" value="F:ATP binding"/>
    <property type="evidence" value="ECO:0007669"/>
    <property type="project" value="InterPro"/>
</dbReference>
<dbReference type="InterPro" id="IPR043129">
    <property type="entry name" value="ATPase_NBD"/>
</dbReference>
<dbReference type="SUPFAM" id="SSF53067">
    <property type="entry name" value="Actin-like ATPase domain"/>
    <property type="match status" value="1"/>
</dbReference>
<keyword evidence="1" id="KW-0418">Kinase</keyword>
<organism evidence="1 2">
    <name type="scientific">Posidoniimonas polymericola</name>
    <dbReference type="NCBI Taxonomy" id="2528002"/>
    <lineage>
        <taxon>Bacteria</taxon>
        <taxon>Pseudomonadati</taxon>
        <taxon>Planctomycetota</taxon>
        <taxon>Planctomycetia</taxon>
        <taxon>Pirellulales</taxon>
        <taxon>Lacipirellulaceae</taxon>
        <taxon>Posidoniimonas</taxon>
    </lineage>
</organism>
<dbReference type="PANTHER" id="PTHR30605:SF0">
    <property type="entry name" value="ANHYDRO-N-ACETYLMURAMIC ACID KINASE"/>
    <property type="match status" value="1"/>
</dbReference>
<name>A0A5C5YUC9_9BACT</name>
<dbReference type="AlphaFoldDB" id="A0A5C5YUC9"/>
<gene>
    <name evidence="1" type="primary">anmK_1</name>
    <name evidence="1" type="ORF">Pla123a_11770</name>
</gene>
<proteinExistence type="predicted"/>
<dbReference type="GO" id="GO:0016301">
    <property type="term" value="F:kinase activity"/>
    <property type="evidence" value="ECO:0007669"/>
    <property type="project" value="UniProtKB-KW"/>
</dbReference>
<keyword evidence="2" id="KW-1185">Reference proteome</keyword>
<dbReference type="PANTHER" id="PTHR30605">
    <property type="entry name" value="ANHYDRO-N-ACETYLMURAMIC ACID KINASE"/>
    <property type="match status" value="1"/>
</dbReference>
<dbReference type="GO" id="GO:0009254">
    <property type="term" value="P:peptidoglycan turnover"/>
    <property type="evidence" value="ECO:0007669"/>
    <property type="project" value="InterPro"/>
</dbReference>
<dbReference type="GO" id="GO:0016773">
    <property type="term" value="F:phosphotransferase activity, alcohol group as acceptor"/>
    <property type="evidence" value="ECO:0007669"/>
    <property type="project" value="InterPro"/>
</dbReference>
<keyword evidence="1" id="KW-0808">Transferase</keyword>
<protein>
    <submittedName>
        <fullName evidence="1">Anhydro-N-acetylmuramic acid kinase</fullName>
        <ecNumber evidence="1">2.7.1.170</ecNumber>
    </submittedName>
</protein>
<sequence>MDQPHRYAIGMLTTVTGDAVEAALIHSDGRDDIRPIGGVNLPCPQTLQWGLLEATQNDLPITELARLEKELTHHFARAAGALRRRHPKEFEQVAAVGIDGHTVRRMPEEGIWLQIGNPWLLSELIGLPVVSDFRRHDIAIGGQGAPLESMYHWALMSEEPRPALMLNLGAVCSLTWLSPANEIIAGDVGPGLELLDEWVQEVAEATDDDEGQVSLRGVVHERAVEYALASPFFKRPLPRSPTRSDFERIDVSGLEPEDGAATICAIIAEAISLAVRQLPEVPESTWVTGRGSRHPLLLKRLRAAIGELRNVGERGLNPDTLEAECFGWLAIRYQRGLPVTTPETTGCRVANCAGVSTARGPWS</sequence>
<dbReference type="Proteomes" id="UP000318478">
    <property type="component" value="Unassembled WGS sequence"/>
</dbReference>
<reference evidence="1 2" key="1">
    <citation type="submission" date="2019-02" db="EMBL/GenBank/DDBJ databases">
        <title>Deep-cultivation of Planctomycetes and their phenomic and genomic characterization uncovers novel biology.</title>
        <authorList>
            <person name="Wiegand S."/>
            <person name="Jogler M."/>
            <person name="Boedeker C."/>
            <person name="Pinto D."/>
            <person name="Vollmers J."/>
            <person name="Rivas-Marin E."/>
            <person name="Kohn T."/>
            <person name="Peeters S.H."/>
            <person name="Heuer A."/>
            <person name="Rast P."/>
            <person name="Oberbeckmann S."/>
            <person name="Bunk B."/>
            <person name="Jeske O."/>
            <person name="Meyerdierks A."/>
            <person name="Storesund J.E."/>
            <person name="Kallscheuer N."/>
            <person name="Luecker S."/>
            <person name="Lage O.M."/>
            <person name="Pohl T."/>
            <person name="Merkel B.J."/>
            <person name="Hornburger P."/>
            <person name="Mueller R.-W."/>
            <person name="Bruemmer F."/>
            <person name="Labrenz M."/>
            <person name="Spormann A.M."/>
            <person name="Op Den Camp H."/>
            <person name="Overmann J."/>
            <person name="Amann R."/>
            <person name="Jetten M.S.M."/>
            <person name="Mascher T."/>
            <person name="Medema M.H."/>
            <person name="Devos D.P."/>
            <person name="Kaster A.-K."/>
            <person name="Ovreas L."/>
            <person name="Rohde M."/>
            <person name="Galperin M.Y."/>
            <person name="Jogler C."/>
        </authorList>
    </citation>
    <scope>NUCLEOTIDE SEQUENCE [LARGE SCALE GENOMIC DNA]</scope>
    <source>
        <strain evidence="1 2">Pla123a</strain>
    </source>
</reference>
<dbReference type="EC" id="2.7.1.170" evidence="1"/>
<dbReference type="Gene3D" id="3.30.420.40">
    <property type="match status" value="2"/>
</dbReference>
<dbReference type="GO" id="GO:0006040">
    <property type="term" value="P:amino sugar metabolic process"/>
    <property type="evidence" value="ECO:0007669"/>
    <property type="project" value="InterPro"/>
</dbReference>
<accession>A0A5C5YUC9</accession>
<dbReference type="RefSeq" id="WP_146584805.1">
    <property type="nucleotide sequence ID" value="NZ_SJPO01000002.1"/>
</dbReference>
<evidence type="ECO:0000313" key="1">
    <source>
        <dbReference type="EMBL" id="TWT78386.1"/>
    </source>
</evidence>